<reference evidence="2" key="1">
    <citation type="submission" date="2025-08" db="UniProtKB">
        <authorList>
            <consortium name="Ensembl"/>
        </authorList>
    </citation>
    <scope>IDENTIFICATION</scope>
</reference>
<organism evidence="2 3">
    <name type="scientific">Gadus morhua</name>
    <name type="common">Atlantic cod</name>
    <dbReference type="NCBI Taxonomy" id="8049"/>
    <lineage>
        <taxon>Eukaryota</taxon>
        <taxon>Metazoa</taxon>
        <taxon>Chordata</taxon>
        <taxon>Craniata</taxon>
        <taxon>Vertebrata</taxon>
        <taxon>Euteleostomi</taxon>
        <taxon>Actinopterygii</taxon>
        <taxon>Neopterygii</taxon>
        <taxon>Teleostei</taxon>
        <taxon>Neoteleostei</taxon>
        <taxon>Acanthomorphata</taxon>
        <taxon>Zeiogadaria</taxon>
        <taxon>Gadariae</taxon>
        <taxon>Gadiformes</taxon>
        <taxon>Gadoidei</taxon>
        <taxon>Gadidae</taxon>
        <taxon>Gadus</taxon>
    </lineage>
</organism>
<dbReference type="InterPro" id="IPR005199">
    <property type="entry name" value="Glyco_hydro_79"/>
</dbReference>
<dbReference type="SUPFAM" id="SSF51445">
    <property type="entry name" value="(Trans)glycosidases"/>
    <property type="match status" value="1"/>
</dbReference>
<evidence type="ECO:0000313" key="2">
    <source>
        <dbReference type="Ensembl" id="ENSGMOP00000019747.2"/>
    </source>
</evidence>
<dbReference type="GO" id="GO:0030198">
    <property type="term" value="P:extracellular matrix organization"/>
    <property type="evidence" value="ECO:0007669"/>
    <property type="project" value="TreeGrafter"/>
</dbReference>
<gene>
    <name evidence="2" type="primary">HPSE2</name>
</gene>
<sequence>GPFQVFRQTVQLLGGFLPARSLDKLYNFAECAGLQLILGLNALHRNPDNSWNSSSSLSLLKYSAGKKYNISWELGNEPNAYRGMAGRSVNSSQLGTDYSVLRTLLQSVRYYQRAQLYGPNAGRPRKNAIVLLDTFMKNAGSVVDAVTWQHYYMDGRVRKVEDFLKTRLLDTLSEQINKVFKVVHSHAPGKKVWLGGVGPAWAAGTNNLSDTYAAGFLWLNTLGMAAAQGVDVVLRHSLFDYGYTHLVDQHFNPLPDYWLSLVFKRLVGPRVLAVRVAGLQRKPRPGRVIRDKLRIYAHCTSSSNHNYVKGSITIYIINLHRSRKKIKLAGTLRNKTVHQYLFQPYGADGLHAKYIQLNGQKLVMLDDGAFPELSPVALRAGRTVVMPPMSIGFYVIKNINAYACRR</sequence>
<proteinExistence type="inferred from homology"/>
<protein>
    <submittedName>
        <fullName evidence="2">Heparanase 2 (inactive)</fullName>
    </submittedName>
</protein>
<dbReference type="GO" id="GO:0016798">
    <property type="term" value="F:hydrolase activity, acting on glycosyl bonds"/>
    <property type="evidence" value="ECO:0007669"/>
    <property type="project" value="InterPro"/>
</dbReference>
<accession>A0A8C5F9Q5</accession>
<dbReference type="OMA" id="YMRGSIT"/>
<dbReference type="GeneTree" id="ENSGT00390000004874"/>
<dbReference type="PANTHER" id="PTHR46145:SF1">
    <property type="entry name" value="INACTIVE HEPARANASE-2"/>
    <property type="match status" value="1"/>
</dbReference>
<dbReference type="AlphaFoldDB" id="A0A8C5F9Q5"/>
<dbReference type="Ensembl" id="ENSGMOT00000020226.2">
    <property type="protein sequence ID" value="ENSGMOP00000019747.2"/>
    <property type="gene ID" value="ENSGMOG00000018343.2"/>
</dbReference>
<keyword evidence="3" id="KW-1185">Reference proteome</keyword>
<evidence type="ECO:0000313" key="3">
    <source>
        <dbReference type="Proteomes" id="UP000694546"/>
    </source>
</evidence>
<evidence type="ECO:0000256" key="1">
    <source>
        <dbReference type="ARBA" id="ARBA00009800"/>
    </source>
</evidence>
<dbReference type="Gene3D" id="3.20.20.80">
    <property type="entry name" value="Glycosidases"/>
    <property type="match status" value="1"/>
</dbReference>
<dbReference type="Pfam" id="PF03662">
    <property type="entry name" value="Glyco_hydro_79n"/>
    <property type="match status" value="1"/>
</dbReference>
<dbReference type="GO" id="GO:0016020">
    <property type="term" value="C:membrane"/>
    <property type="evidence" value="ECO:0007669"/>
    <property type="project" value="InterPro"/>
</dbReference>
<dbReference type="PANTHER" id="PTHR46145">
    <property type="entry name" value="HEPARANASE"/>
    <property type="match status" value="1"/>
</dbReference>
<comment type="similarity">
    <text evidence="1">Belongs to the glycosyl hydrolase 79 family.</text>
</comment>
<reference evidence="2" key="2">
    <citation type="submission" date="2025-09" db="UniProtKB">
        <authorList>
            <consortium name="Ensembl"/>
        </authorList>
    </citation>
    <scope>IDENTIFICATION</scope>
</reference>
<dbReference type="GO" id="GO:0031012">
    <property type="term" value="C:extracellular matrix"/>
    <property type="evidence" value="ECO:0007669"/>
    <property type="project" value="TreeGrafter"/>
</dbReference>
<dbReference type="Proteomes" id="UP000694546">
    <property type="component" value="Chromosome 15"/>
</dbReference>
<dbReference type="InterPro" id="IPR017853">
    <property type="entry name" value="GH"/>
</dbReference>
<name>A0A8C5F9Q5_GADMO</name>
<dbReference type="GO" id="GO:0005615">
    <property type="term" value="C:extracellular space"/>
    <property type="evidence" value="ECO:0007669"/>
    <property type="project" value="TreeGrafter"/>
</dbReference>